<comment type="caution">
    <text evidence="2">The sequence shown here is derived from an EMBL/GenBank/DDBJ whole genome shotgun (WGS) entry which is preliminary data.</text>
</comment>
<dbReference type="EMBL" id="JXTC01000353">
    <property type="protein sequence ID" value="PON61800.1"/>
    <property type="molecule type" value="Genomic_DNA"/>
</dbReference>
<sequence>MCQNGPGQTGWPAARHFGLRAGPAWPTARHFGPRAGPAWPTLERAELGPDLG</sequence>
<organism evidence="2 3">
    <name type="scientific">Trema orientale</name>
    <name type="common">Charcoal tree</name>
    <name type="synonym">Celtis orientalis</name>
    <dbReference type="NCBI Taxonomy" id="63057"/>
    <lineage>
        <taxon>Eukaryota</taxon>
        <taxon>Viridiplantae</taxon>
        <taxon>Streptophyta</taxon>
        <taxon>Embryophyta</taxon>
        <taxon>Tracheophyta</taxon>
        <taxon>Spermatophyta</taxon>
        <taxon>Magnoliopsida</taxon>
        <taxon>eudicotyledons</taxon>
        <taxon>Gunneridae</taxon>
        <taxon>Pentapetalae</taxon>
        <taxon>rosids</taxon>
        <taxon>fabids</taxon>
        <taxon>Rosales</taxon>
        <taxon>Cannabaceae</taxon>
        <taxon>Trema</taxon>
    </lineage>
</organism>
<gene>
    <name evidence="2" type="ORF">TorRG33x02_280900</name>
</gene>
<dbReference type="InParanoid" id="A0A2P5CL88"/>
<name>A0A2P5CL88_TREOI</name>
<feature type="compositionally biased region" description="Basic and acidic residues" evidence="1">
    <location>
        <begin position="43"/>
        <end position="52"/>
    </location>
</feature>
<feature type="region of interest" description="Disordered" evidence="1">
    <location>
        <begin position="28"/>
        <end position="52"/>
    </location>
</feature>
<proteinExistence type="predicted"/>
<feature type="non-terminal residue" evidence="2">
    <location>
        <position position="52"/>
    </location>
</feature>
<evidence type="ECO:0000256" key="1">
    <source>
        <dbReference type="SAM" id="MobiDB-lite"/>
    </source>
</evidence>
<keyword evidence="3" id="KW-1185">Reference proteome</keyword>
<dbReference type="AlphaFoldDB" id="A0A2P5CL88"/>
<dbReference type="Proteomes" id="UP000237000">
    <property type="component" value="Unassembled WGS sequence"/>
</dbReference>
<evidence type="ECO:0000313" key="3">
    <source>
        <dbReference type="Proteomes" id="UP000237000"/>
    </source>
</evidence>
<protein>
    <submittedName>
        <fullName evidence="2">Uncharacterized protein</fullName>
    </submittedName>
</protein>
<accession>A0A2P5CL88</accession>
<evidence type="ECO:0000313" key="2">
    <source>
        <dbReference type="EMBL" id="PON61800.1"/>
    </source>
</evidence>
<reference evidence="3" key="1">
    <citation type="submission" date="2016-06" db="EMBL/GenBank/DDBJ databases">
        <title>Parallel loss of symbiosis genes in relatives of nitrogen-fixing non-legume Parasponia.</title>
        <authorList>
            <person name="Van Velzen R."/>
            <person name="Holmer R."/>
            <person name="Bu F."/>
            <person name="Rutten L."/>
            <person name="Van Zeijl A."/>
            <person name="Liu W."/>
            <person name="Santuari L."/>
            <person name="Cao Q."/>
            <person name="Sharma T."/>
            <person name="Shen D."/>
            <person name="Roswanjaya Y."/>
            <person name="Wardhani T."/>
            <person name="Kalhor M.S."/>
            <person name="Jansen J."/>
            <person name="Van den Hoogen J."/>
            <person name="Gungor B."/>
            <person name="Hartog M."/>
            <person name="Hontelez J."/>
            <person name="Verver J."/>
            <person name="Yang W.-C."/>
            <person name="Schijlen E."/>
            <person name="Repin R."/>
            <person name="Schilthuizen M."/>
            <person name="Schranz E."/>
            <person name="Heidstra R."/>
            <person name="Miyata K."/>
            <person name="Fedorova E."/>
            <person name="Kohlen W."/>
            <person name="Bisseling T."/>
            <person name="Smit S."/>
            <person name="Geurts R."/>
        </authorList>
    </citation>
    <scope>NUCLEOTIDE SEQUENCE [LARGE SCALE GENOMIC DNA]</scope>
    <source>
        <strain evidence="3">cv. RG33-2</strain>
    </source>
</reference>